<evidence type="ECO:0000313" key="2">
    <source>
        <dbReference type="EMBL" id="KAL3859022.1"/>
    </source>
</evidence>
<feature type="non-terminal residue" evidence="2">
    <location>
        <position position="107"/>
    </location>
</feature>
<keyword evidence="1" id="KW-1133">Transmembrane helix</keyword>
<comment type="caution">
    <text evidence="2">The sequence shown here is derived from an EMBL/GenBank/DDBJ whole genome shotgun (WGS) entry which is preliminary data.</text>
</comment>
<reference evidence="2 3" key="1">
    <citation type="submission" date="2024-11" db="EMBL/GenBank/DDBJ databases">
        <title>Chromosome-level genome assembly of the freshwater bivalve Anodonta woodiana.</title>
        <authorList>
            <person name="Chen X."/>
        </authorList>
    </citation>
    <scope>NUCLEOTIDE SEQUENCE [LARGE SCALE GENOMIC DNA]</scope>
    <source>
        <strain evidence="2">MN2024</strain>
        <tissue evidence="2">Gills</tissue>
    </source>
</reference>
<feature type="non-terminal residue" evidence="2">
    <location>
        <position position="1"/>
    </location>
</feature>
<accession>A0ABD3VBR4</accession>
<keyword evidence="1" id="KW-0472">Membrane</keyword>
<dbReference type="AlphaFoldDB" id="A0ABD3VBR4"/>
<proteinExistence type="predicted"/>
<keyword evidence="1" id="KW-0812">Transmembrane</keyword>
<dbReference type="EMBL" id="JBJQND010000012">
    <property type="protein sequence ID" value="KAL3859022.1"/>
    <property type="molecule type" value="Genomic_DNA"/>
</dbReference>
<dbReference type="Proteomes" id="UP001634394">
    <property type="component" value="Unassembled WGS sequence"/>
</dbReference>
<protein>
    <submittedName>
        <fullName evidence="2">Uncharacterized protein</fullName>
    </submittedName>
</protein>
<organism evidence="2 3">
    <name type="scientific">Sinanodonta woodiana</name>
    <name type="common">Chinese pond mussel</name>
    <name type="synonym">Anodonta woodiana</name>
    <dbReference type="NCBI Taxonomy" id="1069815"/>
    <lineage>
        <taxon>Eukaryota</taxon>
        <taxon>Metazoa</taxon>
        <taxon>Spiralia</taxon>
        <taxon>Lophotrochozoa</taxon>
        <taxon>Mollusca</taxon>
        <taxon>Bivalvia</taxon>
        <taxon>Autobranchia</taxon>
        <taxon>Heteroconchia</taxon>
        <taxon>Palaeoheterodonta</taxon>
        <taxon>Unionida</taxon>
        <taxon>Unionoidea</taxon>
        <taxon>Unionidae</taxon>
        <taxon>Unioninae</taxon>
        <taxon>Sinanodonta</taxon>
    </lineage>
</organism>
<name>A0ABD3VBR4_SINWO</name>
<gene>
    <name evidence="2" type="ORF">ACJMK2_009262</name>
</gene>
<sequence length="107" mass="12365">SLSIVLVTGTVLTFITAIIGMCALCTCANYLAKSSTYRRHGVNAKPMTANQLKQMVVELRRQNQLLQQQLSYHQQMHQRQHLEFNYEQGQPEIYRYFRSPIYLPTGS</sequence>
<evidence type="ECO:0000256" key="1">
    <source>
        <dbReference type="SAM" id="Phobius"/>
    </source>
</evidence>
<evidence type="ECO:0000313" key="3">
    <source>
        <dbReference type="Proteomes" id="UP001634394"/>
    </source>
</evidence>
<keyword evidence="3" id="KW-1185">Reference proteome</keyword>
<feature type="transmembrane region" description="Helical" evidence="1">
    <location>
        <begin position="6"/>
        <end position="31"/>
    </location>
</feature>